<protein>
    <submittedName>
        <fullName evidence="2">Uncharacterized protein</fullName>
    </submittedName>
</protein>
<evidence type="ECO:0000313" key="3">
    <source>
        <dbReference type="Proteomes" id="UP000000657"/>
    </source>
</evidence>
<keyword evidence="3" id="KW-1185">Reference proteome</keyword>
<feature type="region of interest" description="Disordered" evidence="1">
    <location>
        <begin position="1"/>
        <end position="21"/>
    </location>
</feature>
<dbReference type="HOGENOM" id="CLU_3426514_0_0_11"/>
<organism evidence="2 3">
    <name type="scientific">Frankia alni (strain DSM 45986 / CECT 9034 / ACN14a)</name>
    <dbReference type="NCBI Taxonomy" id="326424"/>
    <lineage>
        <taxon>Bacteria</taxon>
        <taxon>Bacillati</taxon>
        <taxon>Actinomycetota</taxon>
        <taxon>Actinomycetes</taxon>
        <taxon>Frankiales</taxon>
        <taxon>Frankiaceae</taxon>
        <taxon>Frankia</taxon>
    </lineage>
</organism>
<proteinExistence type="predicted"/>
<accession>Q0RNG9</accession>
<evidence type="ECO:0000256" key="1">
    <source>
        <dbReference type="SAM" id="MobiDB-lite"/>
    </source>
</evidence>
<name>Q0RNG9_FRAAA</name>
<feature type="compositionally biased region" description="Polar residues" evidence="1">
    <location>
        <begin position="1"/>
        <end position="15"/>
    </location>
</feature>
<dbReference type="AlphaFoldDB" id="Q0RNG9"/>
<evidence type="ECO:0000313" key="2">
    <source>
        <dbReference type="EMBL" id="CAJ60919.1"/>
    </source>
</evidence>
<gene>
    <name evidence="2" type="ordered locus">FRAAL2270</name>
</gene>
<dbReference type="KEGG" id="fal:FRAAL2270"/>
<sequence length="21" mass="2245">MGDATPNNTGRTLFTSVPPMH</sequence>
<dbReference type="EMBL" id="CT573213">
    <property type="protein sequence ID" value="CAJ60919.1"/>
    <property type="molecule type" value="Genomic_DNA"/>
</dbReference>
<dbReference type="STRING" id="326424.FRAAL2270"/>
<reference evidence="2 3" key="1">
    <citation type="journal article" date="2007" name="Genome Res.">
        <title>Genome characteristics of facultatively symbiotic Frankia sp. strains reflect host range and host plant biogeography.</title>
        <authorList>
            <person name="Normand P."/>
            <person name="Lapierre P."/>
            <person name="Tisa L.S."/>
            <person name="Gogarten J.P."/>
            <person name="Alloisio N."/>
            <person name="Bagnarol E."/>
            <person name="Bassi C.A."/>
            <person name="Berry A.M."/>
            <person name="Bickhart D.M."/>
            <person name="Choisne N."/>
            <person name="Couloux A."/>
            <person name="Cournoyer B."/>
            <person name="Cruveiller S."/>
            <person name="Daubin V."/>
            <person name="Demange N."/>
            <person name="Francino M.P."/>
            <person name="Goltsman E."/>
            <person name="Huang Y."/>
            <person name="Kopp O.R."/>
            <person name="Labarre L."/>
            <person name="Lapidus A."/>
            <person name="Lavire C."/>
            <person name="Marechal J."/>
            <person name="Martinez M."/>
            <person name="Mastronunzio J.E."/>
            <person name="Mullin B.C."/>
            <person name="Niemann J."/>
            <person name="Pujic P."/>
            <person name="Rawnsley T."/>
            <person name="Rouy Z."/>
            <person name="Schenowitz C."/>
            <person name="Sellstedt A."/>
            <person name="Tavares F."/>
            <person name="Tomkins J.P."/>
            <person name="Vallenet D."/>
            <person name="Valverde C."/>
            <person name="Wall L.G."/>
            <person name="Wang Y."/>
            <person name="Medigue C."/>
            <person name="Benson D.R."/>
        </authorList>
    </citation>
    <scope>NUCLEOTIDE SEQUENCE [LARGE SCALE GENOMIC DNA]</scope>
    <source>
        <strain evidence="3">DSM 45986 / CECT 9034 / ACN14a</strain>
    </source>
</reference>
<dbReference type="Proteomes" id="UP000000657">
    <property type="component" value="Chromosome"/>
</dbReference>